<sequence>MKLDRNRTRELARRVSESGDPAAALALFEHSIACGHTKIALLRYLDARRLDAPLRSWHHAYVESVSTKLGAQEVQALVMQSWLRHQPSHRTEGNG</sequence>
<dbReference type="AlphaFoldDB" id="A0A158I0Q1"/>
<protein>
    <submittedName>
        <fullName evidence="1">Uncharacterized protein</fullName>
    </submittedName>
</protein>
<dbReference type="RefSeq" id="WP_200828681.1">
    <property type="nucleotide sequence ID" value="NZ_FCON02000021.1"/>
</dbReference>
<name>A0A158I0Q1_9BURK</name>
<proteinExistence type="predicted"/>
<dbReference type="EMBL" id="FCON02000021">
    <property type="protein sequence ID" value="SAL49600.1"/>
    <property type="molecule type" value="Genomic_DNA"/>
</dbReference>
<accession>A0A158I0Q1</accession>
<evidence type="ECO:0000313" key="1">
    <source>
        <dbReference type="EMBL" id="SAL49600.1"/>
    </source>
</evidence>
<gene>
    <name evidence="1" type="ORF">AWB68_02455</name>
</gene>
<evidence type="ECO:0000313" key="2">
    <source>
        <dbReference type="Proteomes" id="UP000054770"/>
    </source>
</evidence>
<comment type="caution">
    <text evidence="1">The sequence shown here is derived from an EMBL/GenBank/DDBJ whole genome shotgun (WGS) entry which is preliminary data.</text>
</comment>
<dbReference type="Proteomes" id="UP000054770">
    <property type="component" value="Unassembled WGS sequence"/>
</dbReference>
<reference evidence="1" key="1">
    <citation type="submission" date="2016-01" db="EMBL/GenBank/DDBJ databases">
        <authorList>
            <person name="Peeters C."/>
        </authorList>
    </citation>
    <scope>NUCLEOTIDE SEQUENCE [LARGE SCALE GENOMIC DNA]</scope>
    <source>
        <strain evidence="1">LMG 22940</strain>
    </source>
</reference>
<keyword evidence="2" id="KW-1185">Reference proteome</keyword>
<organism evidence="1 2">
    <name type="scientific">Caballeronia choica</name>
    <dbReference type="NCBI Taxonomy" id="326476"/>
    <lineage>
        <taxon>Bacteria</taxon>
        <taxon>Pseudomonadati</taxon>
        <taxon>Pseudomonadota</taxon>
        <taxon>Betaproteobacteria</taxon>
        <taxon>Burkholderiales</taxon>
        <taxon>Burkholderiaceae</taxon>
        <taxon>Caballeronia</taxon>
    </lineage>
</organism>